<feature type="domain" description="Rad60/SUMO-like" evidence="1">
    <location>
        <begin position="177"/>
        <end position="243"/>
    </location>
</feature>
<evidence type="ECO:0000259" key="1">
    <source>
        <dbReference type="Pfam" id="PF11976"/>
    </source>
</evidence>
<reference evidence="2" key="2">
    <citation type="submission" date="2021-03" db="UniProtKB">
        <authorList>
            <consortium name="EnsemblPlants"/>
        </authorList>
    </citation>
    <scope>IDENTIFICATION</scope>
</reference>
<dbReference type="SUPFAM" id="SSF54236">
    <property type="entry name" value="Ubiquitin-like"/>
    <property type="match status" value="1"/>
</dbReference>
<dbReference type="EMBL" id="UZAU01000358">
    <property type="status" value="NOT_ANNOTATED_CDS"/>
    <property type="molecule type" value="Genomic_DNA"/>
</dbReference>
<dbReference type="AlphaFoldDB" id="A0A803PHZ4"/>
<keyword evidence="3" id="KW-1185">Reference proteome</keyword>
<evidence type="ECO:0000313" key="3">
    <source>
        <dbReference type="Proteomes" id="UP000596661"/>
    </source>
</evidence>
<dbReference type="Gene3D" id="3.10.20.90">
    <property type="entry name" value="Phosphatidylinositol 3-kinase Catalytic Subunit, Chain A, domain 1"/>
    <property type="match status" value="1"/>
</dbReference>
<dbReference type="PANTHER" id="PTHR47813">
    <property type="entry name" value="UBIQUITIN-LIKE SUPERFAMILY PROTEIN"/>
    <property type="match status" value="1"/>
</dbReference>
<dbReference type="PANTHER" id="PTHR47813:SF2">
    <property type="entry name" value="UBIQUITIN-LIKE SUPERFAMILY PROTEIN"/>
    <property type="match status" value="1"/>
</dbReference>
<organism evidence="2 3">
    <name type="scientific">Cannabis sativa</name>
    <name type="common">Hemp</name>
    <name type="synonym">Marijuana</name>
    <dbReference type="NCBI Taxonomy" id="3483"/>
    <lineage>
        <taxon>Eukaryota</taxon>
        <taxon>Viridiplantae</taxon>
        <taxon>Streptophyta</taxon>
        <taxon>Embryophyta</taxon>
        <taxon>Tracheophyta</taxon>
        <taxon>Spermatophyta</taxon>
        <taxon>Magnoliopsida</taxon>
        <taxon>eudicotyledons</taxon>
        <taxon>Gunneridae</taxon>
        <taxon>Pentapetalae</taxon>
        <taxon>rosids</taxon>
        <taxon>fabids</taxon>
        <taxon>Rosales</taxon>
        <taxon>Cannabaceae</taxon>
        <taxon>Cannabis</taxon>
    </lineage>
</organism>
<dbReference type="Pfam" id="PF11976">
    <property type="entry name" value="Rad60-SLD"/>
    <property type="match status" value="1"/>
</dbReference>
<dbReference type="InterPro" id="IPR029071">
    <property type="entry name" value="Ubiquitin-like_domsf"/>
</dbReference>
<reference evidence="2" key="1">
    <citation type="submission" date="2018-11" db="EMBL/GenBank/DDBJ databases">
        <authorList>
            <person name="Grassa J C."/>
        </authorList>
    </citation>
    <scope>NUCLEOTIDE SEQUENCE [LARGE SCALE GENOMIC DNA]</scope>
</reference>
<dbReference type="CDD" id="cd01763">
    <property type="entry name" value="Ubl_SUMO_like"/>
    <property type="match status" value="1"/>
</dbReference>
<dbReference type="Proteomes" id="UP000596661">
    <property type="component" value="Chromosome 4"/>
</dbReference>
<dbReference type="OMA" id="IVTENCA"/>
<dbReference type="Gramene" id="evm.model.04.57">
    <property type="protein sequence ID" value="cds.evm.model.04.57"/>
    <property type="gene ID" value="evm.TU.04.57"/>
</dbReference>
<proteinExistence type="predicted"/>
<sequence>MTTTTIIIAPNKTHPSFCTTAWTWGTPPIQSLIGRLLKGFGAIFRIEKPFHHNDDELSPCPASPKRRKVEVEKVVRNGKVVDILDSEEKENEDWLPPPPKISRNARILAENSTIKELRLKNKELVSFAQSTQDVLKAIEESAKQELSKSLQLSLDAAAEDNPKPPSKPCAERAKIVISIQDKDGLKQFRIYMDDKFERLFKLYADKVKLDRQTLAFRFDGDTVGPESTPAALGMEDDDLIEVHVKSTR</sequence>
<name>A0A803PHZ4_CANSA</name>
<dbReference type="InterPro" id="IPR022617">
    <property type="entry name" value="Rad60/SUMO-like_dom"/>
</dbReference>
<protein>
    <recommendedName>
        <fullName evidence="1">Rad60/SUMO-like domain-containing protein</fullName>
    </recommendedName>
</protein>
<accession>A0A803PHZ4</accession>
<dbReference type="EnsemblPlants" id="evm.model.04.57">
    <property type="protein sequence ID" value="cds.evm.model.04.57"/>
    <property type="gene ID" value="evm.TU.04.57"/>
</dbReference>
<evidence type="ECO:0000313" key="2">
    <source>
        <dbReference type="EnsemblPlants" id="cds.evm.model.04.57"/>
    </source>
</evidence>